<evidence type="ECO:0000313" key="11">
    <source>
        <dbReference type="EMBL" id="MBP2324012.1"/>
    </source>
</evidence>
<dbReference type="GO" id="GO:0008764">
    <property type="term" value="F:UDP-N-acetylmuramoylalanine-D-glutamate ligase activity"/>
    <property type="evidence" value="ECO:0007669"/>
    <property type="project" value="UniProtKB-EC"/>
</dbReference>
<comment type="function">
    <text evidence="7">Cell wall formation. Catalyzes the addition of glutamate to the nucleotide precursor UDP-N-acetylmuramoyl-L-alanine (UMA).</text>
</comment>
<comment type="caution">
    <text evidence="11">The sequence shown here is derived from an EMBL/GenBank/DDBJ whole genome shotgun (WGS) entry which is preliminary data.</text>
</comment>
<keyword evidence="7" id="KW-0573">Peptidoglycan synthesis</keyword>
<dbReference type="Proteomes" id="UP001519332">
    <property type="component" value="Unassembled WGS sequence"/>
</dbReference>
<evidence type="ECO:0000256" key="7">
    <source>
        <dbReference type="HAMAP-Rule" id="MF_00639"/>
    </source>
</evidence>
<dbReference type="EC" id="6.3.2.9" evidence="7"/>
<dbReference type="PANTHER" id="PTHR43692">
    <property type="entry name" value="UDP-N-ACETYLMURAMOYLALANINE--D-GLUTAMATE LIGASE"/>
    <property type="match status" value="1"/>
</dbReference>
<evidence type="ECO:0000256" key="2">
    <source>
        <dbReference type="ARBA" id="ARBA00004752"/>
    </source>
</evidence>
<dbReference type="InterPro" id="IPR004101">
    <property type="entry name" value="Mur_ligase_C"/>
</dbReference>
<dbReference type="SUPFAM" id="SSF53244">
    <property type="entry name" value="MurD-like peptide ligases, peptide-binding domain"/>
    <property type="match status" value="1"/>
</dbReference>
<evidence type="ECO:0000259" key="9">
    <source>
        <dbReference type="Pfam" id="PF02875"/>
    </source>
</evidence>
<name>A0ABS4THV9_9PSEU</name>
<dbReference type="InterPro" id="IPR013221">
    <property type="entry name" value="Mur_ligase_cen"/>
</dbReference>
<keyword evidence="5 7" id="KW-0547">Nucleotide-binding</keyword>
<keyword evidence="3 7" id="KW-0963">Cytoplasm</keyword>
<dbReference type="InterPro" id="IPR036615">
    <property type="entry name" value="Mur_ligase_C_dom_sf"/>
</dbReference>
<evidence type="ECO:0000256" key="4">
    <source>
        <dbReference type="ARBA" id="ARBA00022598"/>
    </source>
</evidence>
<dbReference type="SUPFAM" id="SSF51984">
    <property type="entry name" value="MurCD N-terminal domain"/>
    <property type="match status" value="1"/>
</dbReference>
<feature type="domain" description="Mur ligase C-terminal" evidence="9">
    <location>
        <begin position="374"/>
        <end position="492"/>
    </location>
</feature>
<protein>
    <recommendedName>
        <fullName evidence="7">UDP-N-acetylmuramoylalanine--D-glutamate ligase</fullName>
        <ecNumber evidence="7">6.3.2.9</ecNumber>
    </recommendedName>
    <alternativeName>
        <fullName evidence="7">D-glutamic acid-adding enzyme</fullName>
    </alternativeName>
    <alternativeName>
        <fullName evidence="7">UDP-N-acetylmuramoyl-L-alanyl-D-glutamate synthetase</fullName>
    </alternativeName>
</protein>
<feature type="region of interest" description="Disordered" evidence="8">
    <location>
        <begin position="248"/>
        <end position="310"/>
    </location>
</feature>
<feature type="compositionally biased region" description="Polar residues" evidence="8">
    <location>
        <begin position="251"/>
        <end position="260"/>
    </location>
</feature>
<keyword evidence="7" id="KW-0131">Cell cycle</keyword>
<organism evidence="11 12">
    <name type="scientific">Kibdelosporangium banguiense</name>
    <dbReference type="NCBI Taxonomy" id="1365924"/>
    <lineage>
        <taxon>Bacteria</taxon>
        <taxon>Bacillati</taxon>
        <taxon>Actinomycetota</taxon>
        <taxon>Actinomycetes</taxon>
        <taxon>Pseudonocardiales</taxon>
        <taxon>Pseudonocardiaceae</taxon>
        <taxon>Kibdelosporangium</taxon>
    </lineage>
</organism>
<dbReference type="Pfam" id="PF08245">
    <property type="entry name" value="Mur_ligase_M"/>
    <property type="match status" value="1"/>
</dbReference>
<dbReference type="Pfam" id="PF02875">
    <property type="entry name" value="Mur_ligase_C"/>
    <property type="match status" value="1"/>
</dbReference>
<keyword evidence="6 7" id="KW-0067">ATP-binding</keyword>
<gene>
    <name evidence="7" type="primary">murD</name>
    <name evidence="11" type="ORF">JOF56_004397</name>
</gene>
<evidence type="ECO:0000256" key="5">
    <source>
        <dbReference type="ARBA" id="ARBA00022741"/>
    </source>
</evidence>
<evidence type="ECO:0000259" key="10">
    <source>
        <dbReference type="Pfam" id="PF08245"/>
    </source>
</evidence>
<dbReference type="PANTHER" id="PTHR43692:SF1">
    <property type="entry name" value="UDP-N-ACETYLMURAMOYLALANINE--D-GLUTAMATE LIGASE"/>
    <property type="match status" value="1"/>
</dbReference>
<dbReference type="Gene3D" id="3.40.50.720">
    <property type="entry name" value="NAD(P)-binding Rossmann-like Domain"/>
    <property type="match status" value="1"/>
</dbReference>
<dbReference type="EMBL" id="JAGINW010000001">
    <property type="protein sequence ID" value="MBP2324012.1"/>
    <property type="molecule type" value="Genomic_DNA"/>
</dbReference>
<dbReference type="RefSeq" id="WP_307855203.1">
    <property type="nucleotide sequence ID" value="NZ_JAGINW010000001.1"/>
</dbReference>
<evidence type="ECO:0000256" key="3">
    <source>
        <dbReference type="ARBA" id="ARBA00022490"/>
    </source>
</evidence>
<dbReference type="Pfam" id="PF21799">
    <property type="entry name" value="MurD-like_N"/>
    <property type="match status" value="1"/>
</dbReference>
<keyword evidence="12" id="KW-1185">Reference proteome</keyword>
<keyword evidence="7" id="KW-0132">Cell division</keyword>
<dbReference type="SUPFAM" id="SSF53623">
    <property type="entry name" value="MurD-like peptide ligases, catalytic domain"/>
    <property type="match status" value="1"/>
</dbReference>
<keyword evidence="7" id="KW-0133">Cell shape</keyword>
<comment type="pathway">
    <text evidence="2 7">Cell wall biogenesis; peptidoglycan biosynthesis.</text>
</comment>
<accession>A0ABS4THV9</accession>
<evidence type="ECO:0000256" key="8">
    <source>
        <dbReference type="SAM" id="MobiDB-lite"/>
    </source>
</evidence>
<dbReference type="HAMAP" id="MF_00639">
    <property type="entry name" value="MurD"/>
    <property type="match status" value="1"/>
</dbReference>
<feature type="domain" description="Mur ligase central" evidence="10">
    <location>
        <begin position="105"/>
        <end position="216"/>
    </location>
</feature>
<sequence length="517" mass="53960">MAELRGRKVLVAGAGVTGRSTVAALLELGAQVTITDGRPEALTDFGPMAAPGLTEPPPGTDLVVTSPGWKPASPLLVAAQAAGIEVIGEVELAWRLSSGQIWLAVTGTDGKTTTVGMLESILLAAGLKAVACGNVGLPVIDAVRAGYEVLAVELSSYQLYWQDSLAPEAAVVLNLAEDHLEWHGTMAEYAAAKAKIYTGAKTRIFNADDEWSARLAGGGIGFTTSAPGPNRFGILNNWLVEVRSPAAFPAQTESRTQTEPPNQPDPRKNQPSPAEKPAGTPHTPQHQPPPSPGGGPVPVYRGSGAGEGHEAGLWTEQGAVDNSGLRRLCPVDEVRPPGMHNISNALAAAALATAYGVSPEAIREGLRNYQPQPHRVQLVGEIDGVQYVNDSKATNNHAAAGSLSAYDSIVWIAGGLLHGAEVDDLVAGVAGRLRGVVLLGADQEVFAHALRRHAPEVPVKRLGSRDDEPMTAAVRAARDLARPGDVVLLAPAAKSHDMFTSYVHRGEAFTKAVQASA</sequence>
<dbReference type="InterPro" id="IPR005762">
    <property type="entry name" value="MurD"/>
</dbReference>
<comment type="subcellular location">
    <subcellularLocation>
        <location evidence="1 7">Cytoplasm</location>
    </subcellularLocation>
</comment>
<reference evidence="11 12" key="1">
    <citation type="submission" date="2021-03" db="EMBL/GenBank/DDBJ databases">
        <title>Sequencing the genomes of 1000 actinobacteria strains.</title>
        <authorList>
            <person name="Klenk H.-P."/>
        </authorList>
    </citation>
    <scope>NUCLEOTIDE SEQUENCE [LARGE SCALE GENOMIC DNA]</scope>
    <source>
        <strain evidence="11 12">DSM 46670</strain>
    </source>
</reference>
<keyword evidence="7" id="KW-0961">Cell wall biogenesis/degradation</keyword>
<dbReference type="Gene3D" id="3.90.190.20">
    <property type="entry name" value="Mur ligase, C-terminal domain"/>
    <property type="match status" value="1"/>
</dbReference>
<comment type="catalytic activity">
    <reaction evidence="7">
        <text>UDP-N-acetyl-alpha-D-muramoyl-L-alanine + D-glutamate + ATP = UDP-N-acetyl-alpha-D-muramoyl-L-alanyl-D-glutamate + ADP + phosphate + H(+)</text>
        <dbReference type="Rhea" id="RHEA:16429"/>
        <dbReference type="ChEBI" id="CHEBI:15378"/>
        <dbReference type="ChEBI" id="CHEBI:29986"/>
        <dbReference type="ChEBI" id="CHEBI:30616"/>
        <dbReference type="ChEBI" id="CHEBI:43474"/>
        <dbReference type="ChEBI" id="CHEBI:83898"/>
        <dbReference type="ChEBI" id="CHEBI:83900"/>
        <dbReference type="ChEBI" id="CHEBI:456216"/>
        <dbReference type="EC" id="6.3.2.9"/>
    </reaction>
</comment>
<evidence type="ECO:0000256" key="1">
    <source>
        <dbReference type="ARBA" id="ARBA00004496"/>
    </source>
</evidence>
<keyword evidence="4 7" id="KW-0436">Ligase</keyword>
<proteinExistence type="inferred from homology"/>
<evidence type="ECO:0000313" key="12">
    <source>
        <dbReference type="Proteomes" id="UP001519332"/>
    </source>
</evidence>
<dbReference type="Gene3D" id="3.40.1190.10">
    <property type="entry name" value="Mur-like, catalytic domain"/>
    <property type="match status" value="2"/>
</dbReference>
<feature type="compositionally biased region" description="Pro residues" evidence="8">
    <location>
        <begin position="286"/>
        <end position="295"/>
    </location>
</feature>
<dbReference type="InterPro" id="IPR036565">
    <property type="entry name" value="Mur-like_cat_sf"/>
</dbReference>
<feature type="binding site" evidence="7">
    <location>
        <begin position="107"/>
        <end position="113"/>
    </location>
    <ligand>
        <name>ATP</name>
        <dbReference type="ChEBI" id="CHEBI:30616"/>
    </ligand>
</feature>
<evidence type="ECO:0000256" key="6">
    <source>
        <dbReference type="ARBA" id="ARBA00022840"/>
    </source>
</evidence>
<comment type="similarity">
    <text evidence="7">Belongs to the MurCDEF family.</text>
</comment>